<proteinExistence type="predicted"/>
<dbReference type="SUPFAM" id="SSF56601">
    <property type="entry name" value="beta-lactamase/transpeptidase-like"/>
    <property type="match status" value="1"/>
</dbReference>
<dbReference type="EMBL" id="JACIEH010000003">
    <property type="protein sequence ID" value="MBB4099711.1"/>
    <property type="molecule type" value="Genomic_DNA"/>
</dbReference>
<dbReference type="Proteomes" id="UP000557392">
    <property type="component" value="Unassembled WGS sequence"/>
</dbReference>
<evidence type="ECO:0000313" key="3">
    <source>
        <dbReference type="EMBL" id="MBB4099711.1"/>
    </source>
</evidence>
<dbReference type="InterPro" id="IPR012338">
    <property type="entry name" value="Beta-lactam/transpept-like"/>
</dbReference>
<dbReference type="RefSeq" id="WP_183999086.1">
    <property type="nucleotide sequence ID" value="NZ_JACIEH010000003.1"/>
</dbReference>
<dbReference type="PANTHER" id="PTHR43283:SF7">
    <property type="entry name" value="BETA-LACTAMASE-RELATED DOMAIN-CONTAINING PROTEIN"/>
    <property type="match status" value="1"/>
</dbReference>
<dbReference type="AlphaFoldDB" id="A0A7W6NYF4"/>
<evidence type="ECO:0000256" key="1">
    <source>
        <dbReference type="SAM" id="SignalP"/>
    </source>
</evidence>
<evidence type="ECO:0000313" key="4">
    <source>
        <dbReference type="Proteomes" id="UP000557392"/>
    </source>
</evidence>
<accession>A0A7W6NYF4</accession>
<keyword evidence="4" id="KW-1185">Reference proteome</keyword>
<feature type="chain" id="PRO_5030926086" evidence="1">
    <location>
        <begin position="25"/>
        <end position="349"/>
    </location>
</feature>
<dbReference type="PANTHER" id="PTHR43283">
    <property type="entry name" value="BETA-LACTAMASE-RELATED"/>
    <property type="match status" value="1"/>
</dbReference>
<protein>
    <submittedName>
        <fullName evidence="3">CubicO group peptidase (Beta-lactamase class C family)</fullName>
    </submittedName>
</protein>
<feature type="signal peptide" evidence="1">
    <location>
        <begin position="1"/>
        <end position="24"/>
    </location>
</feature>
<comment type="caution">
    <text evidence="3">The sequence shown here is derived from an EMBL/GenBank/DDBJ whole genome shotgun (WGS) entry which is preliminary data.</text>
</comment>
<keyword evidence="1" id="KW-0732">Signal</keyword>
<sequence>MRGVRALRRSTCALIALLALPAGAASPSPDLGPVLAHWDRDEHPDLRGVVVIHRGQRVAERYYNGATADELHDIRSAGKSITALLVGIAIDRGAIRSVDDPVSRYWTDAAGSAIGPVALRDVLSMRSGLAAFDEDPASPGNEDRMDEAADPLAFVLAVPRETNPGTRYRYNSTTTYVAGVVVAKATHGSMADFARQRLFAPLGIARWRWDSDAAGITKGQGNLRLTTRDLAQIGEMVRNKGQLGGRRIVSARWVSAMTAPLVGIADSDPYADHYGYFWYRKTHQVDGTAVTVSFASGNGGNKIYVVPGCDLVVGITSAAYGRGYGQRRSEAILKAVLAAEVGAGHCRAG</sequence>
<evidence type="ECO:0000259" key="2">
    <source>
        <dbReference type="Pfam" id="PF00144"/>
    </source>
</evidence>
<dbReference type="InterPro" id="IPR050789">
    <property type="entry name" value="Diverse_Enzym_Activities"/>
</dbReference>
<feature type="domain" description="Beta-lactamase-related" evidence="2">
    <location>
        <begin position="49"/>
        <end position="335"/>
    </location>
</feature>
<dbReference type="Gene3D" id="3.40.710.10">
    <property type="entry name" value="DD-peptidase/beta-lactamase superfamily"/>
    <property type="match status" value="1"/>
</dbReference>
<dbReference type="Pfam" id="PF00144">
    <property type="entry name" value="Beta-lactamase"/>
    <property type="match status" value="1"/>
</dbReference>
<gene>
    <name evidence="3" type="ORF">GGR46_003283</name>
</gene>
<name>A0A7W6NYF4_9SPHN</name>
<organism evidence="3 4">
    <name type="scientific">Sphingomonas kyeonggiensis</name>
    <dbReference type="NCBI Taxonomy" id="1268553"/>
    <lineage>
        <taxon>Bacteria</taxon>
        <taxon>Pseudomonadati</taxon>
        <taxon>Pseudomonadota</taxon>
        <taxon>Alphaproteobacteria</taxon>
        <taxon>Sphingomonadales</taxon>
        <taxon>Sphingomonadaceae</taxon>
        <taxon>Sphingomonas</taxon>
    </lineage>
</organism>
<dbReference type="InterPro" id="IPR001466">
    <property type="entry name" value="Beta-lactam-related"/>
</dbReference>
<reference evidence="3 4" key="1">
    <citation type="submission" date="2020-08" db="EMBL/GenBank/DDBJ databases">
        <title>Genomic Encyclopedia of Type Strains, Phase IV (KMG-IV): sequencing the most valuable type-strain genomes for metagenomic binning, comparative biology and taxonomic classification.</title>
        <authorList>
            <person name="Goeker M."/>
        </authorList>
    </citation>
    <scope>NUCLEOTIDE SEQUENCE [LARGE SCALE GENOMIC DNA]</scope>
    <source>
        <strain evidence="3 4">DSM 101806</strain>
    </source>
</reference>